<dbReference type="PANTHER" id="PTHR10057">
    <property type="entry name" value="PERIPHERAL-TYPE BENZODIAZEPINE RECEPTOR"/>
    <property type="match status" value="1"/>
</dbReference>
<accession>A0A835YIB6</accession>
<dbReference type="GO" id="GO:0033013">
    <property type="term" value="P:tetrapyrrole metabolic process"/>
    <property type="evidence" value="ECO:0007669"/>
    <property type="project" value="UniProtKB-ARBA"/>
</dbReference>
<dbReference type="AlphaFoldDB" id="A0A835YIB6"/>
<evidence type="ECO:0008006" key="10">
    <source>
        <dbReference type="Google" id="ProtNLM"/>
    </source>
</evidence>
<feature type="region of interest" description="Disordered" evidence="6">
    <location>
        <begin position="155"/>
        <end position="174"/>
    </location>
</feature>
<dbReference type="CDD" id="cd15904">
    <property type="entry name" value="TSPO_MBR"/>
    <property type="match status" value="1"/>
</dbReference>
<evidence type="ECO:0000256" key="3">
    <source>
        <dbReference type="ARBA" id="ARBA00022692"/>
    </source>
</evidence>
<comment type="subcellular location">
    <subcellularLocation>
        <location evidence="1">Membrane</location>
        <topology evidence="1">Multi-pass membrane protein</topology>
    </subcellularLocation>
</comment>
<evidence type="ECO:0000256" key="4">
    <source>
        <dbReference type="ARBA" id="ARBA00022989"/>
    </source>
</evidence>
<feature type="region of interest" description="Disordered" evidence="6">
    <location>
        <begin position="1"/>
        <end position="38"/>
    </location>
</feature>
<dbReference type="Proteomes" id="UP000664859">
    <property type="component" value="Unassembled WGS sequence"/>
</dbReference>
<feature type="transmembrane region" description="Helical" evidence="7">
    <location>
        <begin position="400"/>
        <end position="419"/>
    </location>
</feature>
<dbReference type="InterPro" id="IPR004307">
    <property type="entry name" value="TspO_MBR"/>
</dbReference>
<sequence length="481" mass="51114">MRHEEIPQVRRARPGNPAGRAVKAVPGQARSARAHTEARQSFMASADGGVGASLTEPKLFFTVAGVDVGAMTQSLEQRSRCLASLVRTAETSLYLAAPMMAASHLLTVCRRSLRRVGARPAELEGDADEASADAAAALSTDADELSAASAAAARLSGGGRGGRGPPAARGGAGSGVAVHGRSDARSAVLATVETALEASLLVAFVWAWSAASARVVAAVSPKMDAASADALATGLGLMAWGAVVFGSGFLSVLPGRYREKCSAAASLFGSGFLSVLPGRYREKVQALSVDYPLQKNWYRMLRKPRWTPPDFVFPMAWIPLKTMQMFALSLLWDKLPPGKKLIGNSLLDSPVALFVVNKAIGDTWNKVWFGRHQLGLGVTVVGAYWMLNALSVWFGRHQLGLGVTVVGAYWMLNALSVWFGRHQLGLGVAVMGAYWAMLCATLASFFATDRTAFYLLAPTLVWVSLATALTVRVWQLNKGRP</sequence>
<keyword evidence="3 7" id="KW-0812">Transmembrane</keyword>
<evidence type="ECO:0000256" key="1">
    <source>
        <dbReference type="ARBA" id="ARBA00004141"/>
    </source>
</evidence>
<evidence type="ECO:0000256" key="6">
    <source>
        <dbReference type="SAM" id="MobiDB-lite"/>
    </source>
</evidence>
<dbReference type="PANTHER" id="PTHR10057:SF0">
    <property type="entry name" value="TRANSLOCATOR PROTEIN"/>
    <property type="match status" value="1"/>
</dbReference>
<comment type="similarity">
    <text evidence="2">Belongs to the TspO/BZRP family.</text>
</comment>
<evidence type="ECO:0000313" key="9">
    <source>
        <dbReference type="Proteomes" id="UP000664859"/>
    </source>
</evidence>
<name>A0A835YIB6_9STRA</name>
<evidence type="ECO:0000313" key="8">
    <source>
        <dbReference type="EMBL" id="KAG5175056.1"/>
    </source>
</evidence>
<feature type="transmembrane region" description="Helical" evidence="7">
    <location>
        <begin position="426"/>
        <end position="447"/>
    </location>
</feature>
<gene>
    <name evidence="8" type="ORF">JKP88DRAFT_351688</name>
</gene>
<feature type="transmembrane region" description="Helical" evidence="7">
    <location>
        <begin position="187"/>
        <end position="210"/>
    </location>
</feature>
<dbReference type="Pfam" id="PF03073">
    <property type="entry name" value="TspO_MBR"/>
    <property type="match status" value="2"/>
</dbReference>
<dbReference type="EMBL" id="JAFCMP010000555">
    <property type="protein sequence ID" value="KAG5175056.1"/>
    <property type="molecule type" value="Genomic_DNA"/>
</dbReference>
<evidence type="ECO:0000256" key="7">
    <source>
        <dbReference type="SAM" id="Phobius"/>
    </source>
</evidence>
<keyword evidence="9" id="KW-1185">Reference proteome</keyword>
<reference evidence="8" key="1">
    <citation type="submission" date="2021-02" db="EMBL/GenBank/DDBJ databases">
        <title>First Annotated Genome of the Yellow-green Alga Tribonema minus.</title>
        <authorList>
            <person name="Mahan K.M."/>
        </authorList>
    </citation>
    <scope>NUCLEOTIDE SEQUENCE</scope>
    <source>
        <strain evidence="8">UTEX B ZZ1240</strain>
    </source>
</reference>
<protein>
    <recommendedName>
        <fullName evidence="10">Translocator protein</fullName>
    </recommendedName>
</protein>
<feature type="transmembrane region" description="Helical" evidence="7">
    <location>
        <begin position="374"/>
        <end position="394"/>
    </location>
</feature>
<feature type="transmembrane region" description="Helical" evidence="7">
    <location>
        <begin position="230"/>
        <end position="250"/>
    </location>
</feature>
<feature type="transmembrane region" description="Helical" evidence="7">
    <location>
        <begin position="453"/>
        <end position="474"/>
    </location>
</feature>
<proteinExistence type="inferred from homology"/>
<dbReference type="Gene3D" id="1.20.1260.100">
    <property type="entry name" value="TspO/MBR protein"/>
    <property type="match status" value="2"/>
</dbReference>
<dbReference type="InterPro" id="IPR038330">
    <property type="entry name" value="TspO/MBR-related_sf"/>
</dbReference>
<organism evidence="8 9">
    <name type="scientific">Tribonema minus</name>
    <dbReference type="NCBI Taxonomy" id="303371"/>
    <lineage>
        <taxon>Eukaryota</taxon>
        <taxon>Sar</taxon>
        <taxon>Stramenopiles</taxon>
        <taxon>Ochrophyta</taxon>
        <taxon>PX clade</taxon>
        <taxon>Xanthophyceae</taxon>
        <taxon>Tribonematales</taxon>
        <taxon>Tribonemataceae</taxon>
        <taxon>Tribonema</taxon>
    </lineage>
</organism>
<evidence type="ECO:0000256" key="5">
    <source>
        <dbReference type="ARBA" id="ARBA00023136"/>
    </source>
</evidence>
<dbReference type="GO" id="GO:0016020">
    <property type="term" value="C:membrane"/>
    <property type="evidence" value="ECO:0007669"/>
    <property type="project" value="UniProtKB-SubCell"/>
</dbReference>
<dbReference type="OrthoDB" id="8841220at2759"/>
<evidence type="ECO:0000256" key="2">
    <source>
        <dbReference type="ARBA" id="ARBA00007524"/>
    </source>
</evidence>
<comment type="caution">
    <text evidence="8">The sequence shown here is derived from an EMBL/GenBank/DDBJ whole genome shotgun (WGS) entry which is preliminary data.</text>
</comment>
<feature type="compositionally biased region" description="Gly residues" evidence="6">
    <location>
        <begin position="156"/>
        <end position="174"/>
    </location>
</feature>
<keyword evidence="5 7" id="KW-0472">Membrane</keyword>
<keyword evidence="4 7" id="KW-1133">Transmembrane helix</keyword>